<evidence type="ECO:0000259" key="2">
    <source>
        <dbReference type="Pfam" id="PF05378"/>
    </source>
</evidence>
<name>A0ABU0BYW2_9HYPH</name>
<dbReference type="InterPro" id="IPR008040">
    <property type="entry name" value="Hydant_A_N"/>
</dbReference>
<evidence type="ECO:0000313" key="3">
    <source>
        <dbReference type="EMBL" id="MDQ0322027.1"/>
    </source>
</evidence>
<comment type="caution">
    <text evidence="3">The sequence shown here is derived from an EMBL/GenBank/DDBJ whole genome shotgun (WGS) entry which is preliminary data.</text>
</comment>
<feature type="domain" description="Hydantoinase A/oxoprolinase" evidence="1">
    <location>
        <begin position="195"/>
        <end position="366"/>
    </location>
</feature>
<dbReference type="Gene3D" id="3.30.420.40">
    <property type="match status" value="1"/>
</dbReference>
<gene>
    <name evidence="3" type="ORF">QO002_004233</name>
</gene>
<dbReference type="Proteomes" id="UP001230207">
    <property type="component" value="Unassembled WGS sequence"/>
</dbReference>
<organism evidence="3 4">
    <name type="scientific">Pararhizobium capsulatum DSM 1112</name>
    <dbReference type="NCBI Taxonomy" id="1121113"/>
    <lineage>
        <taxon>Bacteria</taxon>
        <taxon>Pseudomonadati</taxon>
        <taxon>Pseudomonadota</taxon>
        <taxon>Alphaproteobacteria</taxon>
        <taxon>Hyphomicrobiales</taxon>
        <taxon>Rhizobiaceae</taxon>
        <taxon>Rhizobium/Agrobacterium group</taxon>
        <taxon>Pararhizobium</taxon>
    </lineage>
</organism>
<dbReference type="InterPro" id="IPR002821">
    <property type="entry name" value="Hydantoinase_A"/>
</dbReference>
<dbReference type="PANTHER" id="PTHR11365:SF10">
    <property type="entry name" value="HYDANTOINASE_OXOPROLINASE"/>
    <property type="match status" value="1"/>
</dbReference>
<dbReference type="PANTHER" id="PTHR11365">
    <property type="entry name" value="5-OXOPROLINASE RELATED"/>
    <property type="match status" value="1"/>
</dbReference>
<dbReference type="SUPFAM" id="SSF53067">
    <property type="entry name" value="Actin-like ATPase domain"/>
    <property type="match status" value="2"/>
</dbReference>
<dbReference type="RefSeq" id="WP_307233611.1">
    <property type="nucleotide sequence ID" value="NZ_JAUSVF010000002.1"/>
</dbReference>
<proteinExistence type="predicted"/>
<keyword evidence="4" id="KW-1185">Reference proteome</keyword>
<dbReference type="InterPro" id="IPR043129">
    <property type="entry name" value="ATPase_NBD"/>
</dbReference>
<sequence length="517" mass="53932">MTKQLRIGVDVGGTNTDAALLQGEEVLSTIKTATTANVTDGVSSAIRAVLLAASVASDRVGAVMIGTTHFLNALVERRHLQRTGILRLCGPATRALPPMIDWPEDLRLVVDGGAALVGGGVNYDGSSIAPLDTDAIRLACRDWRERGIGAIAICSVFALVDPRMEIAAAEIVAEEVPDVSVSLSHRIGKTGLLQRESATILNASLHRIGHETVAAFRHAFGELGLSCPLYLTQNDGTLMSAEYAERFPVFTMASGPTNSMRGAAFLTGLKDAVVIDIGGTTTDIGMLVSGFPRSRGEGATVAGVRTNFRVPDVFSFGLGGGSRVRDGDDLRIGPDSVGFRLPEKALCFGGDELTATDIAVAAGLVDLGDKTRLKHLDRAVVKAALNKMKRDVEAVVDQMKPGPDPIPAILVGGGSVLIDGFLEGTSVSLRPEHFGSANAIGAAIAQVSGEVDNIVSLEGQSRQSAVEGVIAEARRRAVEAGAAEDTVVLAEIDETPLSYLPGNAMRIAAKVVGDLNS</sequence>
<reference evidence="3 4" key="1">
    <citation type="submission" date="2023-07" db="EMBL/GenBank/DDBJ databases">
        <title>Genomic Encyclopedia of Type Strains, Phase IV (KMG-IV): sequencing the most valuable type-strain genomes for metagenomic binning, comparative biology and taxonomic classification.</title>
        <authorList>
            <person name="Goeker M."/>
        </authorList>
    </citation>
    <scope>NUCLEOTIDE SEQUENCE [LARGE SCALE GENOMIC DNA]</scope>
    <source>
        <strain evidence="3 4">DSM 1112</strain>
    </source>
</reference>
<protein>
    <submittedName>
        <fullName evidence="3">N-methylhydantoinase A/oxoprolinase/acetone carboxylase beta subunit</fullName>
    </submittedName>
</protein>
<dbReference type="EMBL" id="JAUSVF010000002">
    <property type="protein sequence ID" value="MDQ0322027.1"/>
    <property type="molecule type" value="Genomic_DNA"/>
</dbReference>
<feature type="domain" description="Hydantoinase/oxoprolinase N-terminal" evidence="2">
    <location>
        <begin position="6"/>
        <end position="175"/>
    </location>
</feature>
<evidence type="ECO:0000259" key="1">
    <source>
        <dbReference type="Pfam" id="PF01968"/>
    </source>
</evidence>
<dbReference type="Pfam" id="PF01968">
    <property type="entry name" value="Hydantoinase_A"/>
    <property type="match status" value="1"/>
</dbReference>
<accession>A0ABU0BYW2</accession>
<evidence type="ECO:0000313" key="4">
    <source>
        <dbReference type="Proteomes" id="UP001230207"/>
    </source>
</evidence>
<dbReference type="InterPro" id="IPR045079">
    <property type="entry name" value="Oxoprolinase-like"/>
</dbReference>
<dbReference type="Pfam" id="PF05378">
    <property type="entry name" value="Hydant_A_N"/>
    <property type="match status" value="1"/>
</dbReference>